<protein>
    <recommendedName>
        <fullName evidence="4">DUF1800 domain-containing protein</fullName>
    </recommendedName>
</protein>
<dbReference type="RefSeq" id="WP_146515573.1">
    <property type="nucleotide sequence ID" value="NZ_SJPI01000002.1"/>
</dbReference>
<name>A0A5C5WI21_9BACT</name>
<dbReference type="InterPro" id="IPR014917">
    <property type="entry name" value="DUF1800"/>
</dbReference>
<evidence type="ECO:0000313" key="2">
    <source>
        <dbReference type="EMBL" id="TWT50320.1"/>
    </source>
</evidence>
<evidence type="ECO:0000313" key="3">
    <source>
        <dbReference type="Proteomes" id="UP000316598"/>
    </source>
</evidence>
<evidence type="ECO:0008006" key="4">
    <source>
        <dbReference type="Google" id="ProtNLM"/>
    </source>
</evidence>
<dbReference type="OrthoDB" id="9772295at2"/>
<proteinExistence type="predicted"/>
<reference evidence="2 3" key="1">
    <citation type="submission" date="2019-02" db="EMBL/GenBank/DDBJ databases">
        <title>Deep-cultivation of Planctomycetes and their phenomic and genomic characterization uncovers novel biology.</title>
        <authorList>
            <person name="Wiegand S."/>
            <person name="Jogler M."/>
            <person name="Boedeker C."/>
            <person name="Pinto D."/>
            <person name="Vollmers J."/>
            <person name="Rivas-Marin E."/>
            <person name="Kohn T."/>
            <person name="Peeters S.H."/>
            <person name="Heuer A."/>
            <person name="Rast P."/>
            <person name="Oberbeckmann S."/>
            <person name="Bunk B."/>
            <person name="Jeske O."/>
            <person name="Meyerdierks A."/>
            <person name="Storesund J.E."/>
            <person name="Kallscheuer N."/>
            <person name="Luecker S."/>
            <person name="Lage O.M."/>
            <person name="Pohl T."/>
            <person name="Merkel B.J."/>
            <person name="Hornburger P."/>
            <person name="Mueller R.-W."/>
            <person name="Bruemmer F."/>
            <person name="Labrenz M."/>
            <person name="Spormann A.M."/>
            <person name="Op Den Camp H."/>
            <person name="Overmann J."/>
            <person name="Amann R."/>
            <person name="Jetten M.S.M."/>
            <person name="Mascher T."/>
            <person name="Medema M.H."/>
            <person name="Devos D.P."/>
            <person name="Kaster A.-K."/>
            <person name="Ovreas L."/>
            <person name="Rohde M."/>
            <person name="Galperin M.Y."/>
            <person name="Jogler C."/>
        </authorList>
    </citation>
    <scope>NUCLEOTIDE SEQUENCE [LARGE SCALE GENOMIC DNA]</scope>
    <source>
        <strain evidence="2 3">Pla22</strain>
    </source>
</reference>
<dbReference type="EMBL" id="SJPI01000002">
    <property type="protein sequence ID" value="TWT50320.1"/>
    <property type="molecule type" value="Genomic_DNA"/>
</dbReference>
<feature type="chain" id="PRO_5022989753" description="DUF1800 domain-containing protein" evidence="1">
    <location>
        <begin position="25"/>
        <end position="613"/>
    </location>
</feature>
<dbReference type="Pfam" id="PF08811">
    <property type="entry name" value="DUF1800"/>
    <property type="match status" value="1"/>
</dbReference>
<organism evidence="2 3">
    <name type="scientific">Rubripirellula amarantea</name>
    <dbReference type="NCBI Taxonomy" id="2527999"/>
    <lineage>
        <taxon>Bacteria</taxon>
        <taxon>Pseudomonadati</taxon>
        <taxon>Planctomycetota</taxon>
        <taxon>Planctomycetia</taxon>
        <taxon>Pirellulales</taxon>
        <taxon>Pirellulaceae</taxon>
        <taxon>Rubripirellula</taxon>
    </lineage>
</organism>
<keyword evidence="3" id="KW-1185">Reference proteome</keyword>
<dbReference type="Proteomes" id="UP000316598">
    <property type="component" value="Unassembled WGS sequence"/>
</dbReference>
<keyword evidence="1" id="KW-0732">Signal</keyword>
<feature type="signal peptide" evidence="1">
    <location>
        <begin position="1"/>
        <end position="24"/>
    </location>
</feature>
<dbReference type="AlphaFoldDB" id="A0A5C5WI21"/>
<sequence length="613" mass="69095" precursor="true">MFRLTHHVILVSFCTLFSIGVSEAGDFYVDTSAESLQLRRQIRASQFLHHATFGPTIDEIDELADQMASVGVRQACSDWIDAQWALPATEQVPLVEAMLADDGYTGVERTAALNRYRHYAWWHSAVAGEDQLRQRVAWALIQILTTSEYGFGSIRPGNISGRPRWFSPASYYDVLIRLADGNYRDLLQEVTYHPVMGEYLSYLRNKKTSATNFPDENYARELMQLFTIGLYQLRPDGRQIVDANGNAIPTYDNHTIKELAKVFTGLTYQAPEGGNAWSSGNDPNVPMVMHNPRHEFGLKQPFDDLAIDGSDGDAEISEVLDYLFNHPNVGPFICYKLIQRLTRSNPSRAYLVRVVRKFNDNGQGVRGDMKAVVKAILLDAQAFQGLSPRRRTNPLRIAVLPREVAYSRLREPVVRYAGFLRSMQPTSDYATGRIMIPSQGANLNQTAYQIPSVFGFYDPDFQPAGGPLLSDIRVRIATPFVAAPEFSINTHDAYASWTNVILEQVKAGQAYFEDLPTIITFSFQMQCTLEFDWDDERLLVQEENGLEKLIDQFDLVYCSGSTPTAVKRHWKQTIESNIPKIDANGFPTNEWPKKRVQGALICVLTSVDAAVEF</sequence>
<dbReference type="PANTHER" id="PTHR43737:SF1">
    <property type="entry name" value="DUF1501 DOMAIN-CONTAINING PROTEIN"/>
    <property type="match status" value="1"/>
</dbReference>
<comment type="caution">
    <text evidence="2">The sequence shown here is derived from an EMBL/GenBank/DDBJ whole genome shotgun (WGS) entry which is preliminary data.</text>
</comment>
<dbReference type="PANTHER" id="PTHR43737">
    <property type="entry name" value="BLL7424 PROTEIN"/>
    <property type="match status" value="1"/>
</dbReference>
<gene>
    <name evidence="2" type="ORF">Pla22_30620</name>
</gene>
<accession>A0A5C5WI21</accession>
<evidence type="ECO:0000256" key="1">
    <source>
        <dbReference type="SAM" id="SignalP"/>
    </source>
</evidence>